<gene>
    <name evidence="1" type="ORF">GCM10011316_17190</name>
</gene>
<proteinExistence type="predicted"/>
<dbReference type="OrthoDB" id="9788924at2"/>
<dbReference type="InterPro" id="IPR016181">
    <property type="entry name" value="Acyl_CoA_acyltransferase"/>
</dbReference>
<dbReference type="Proteomes" id="UP000605148">
    <property type="component" value="Unassembled WGS sequence"/>
</dbReference>
<dbReference type="EMBL" id="BMFA01000004">
    <property type="protein sequence ID" value="GGB45692.1"/>
    <property type="molecule type" value="Genomic_DNA"/>
</dbReference>
<accession>A0A916THV4</accession>
<comment type="caution">
    <text evidence="1">The sequence shown here is derived from an EMBL/GenBank/DDBJ whole genome shotgun (WGS) entry which is preliminary data.</text>
</comment>
<evidence type="ECO:0000313" key="2">
    <source>
        <dbReference type="Proteomes" id="UP000605148"/>
    </source>
</evidence>
<dbReference type="RefSeq" id="WP_150495570.1">
    <property type="nucleotide sequence ID" value="NZ_BMFA01000004.1"/>
</dbReference>
<dbReference type="SUPFAM" id="SSF55729">
    <property type="entry name" value="Acyl-CoA N-acyltransferases (Nat)"/>
    <property type="match status" value="1"/>
</dbReference>
<sequence length="515" mass="56370">MTDVLLRCDFSPASGLGHLKRCVVLAGELASRGLKSLILVDHDAPDPAVFLKGDVAIERIPEALSAPDEADLFSRRVSTDQIRCVVCDSYTRLPFMEQALGDRVPLVCFDDLGQAAASALVINYTPGARPPHALKPSSRFLGGPAYFVTDVARADRASLVSAEKPRLLAHSGASGRFDHRAGVYRSIQRAAIANDVSTDWLCPTAESRSWVSGNIELRRGDRLIDWSRDGGSVFGRYDYVAGPSSTSLYETLMQGAIPISFVLSGTQTDAKPAWARLGHLLHLDMADLQEPDAIERTIALAVAQRSALLEVLQEGAAVLDGQGAARIAGEIVVLTTGAPGKDSRLEILEDPPVDLIRSCGPGDAPAWWQARTAPLVRALSTHPDHRISWPEHVNWWLSEPAGRFAILHPDGSYAAFFWHKERWIGDTPYLYGGWFPASDRPIFAEVIRLLEWQLEHCAAHFPGHRWVATIDRGNRAVLALNRRMGFTEAGPEARAAARVLFPGTNDRFEILERCA</sequence>
<organism evidence="1 2">
    <name type="scientific">Roseibium aquae</name>
    <dbReference type="NCBI Taxonomy" id="1323746"/>
    <lineage>
        <taxon>Bacteria</taxon>
        <taxon>Pseudomonadati</taxon>
        <taxon>Pseudomonadota</taxon>
        <taxon>Alphaproteobacteria</taxon>
        <taxon>Hyphomicrobiales</taxon>
        <taxon>Stappiaceae</taxon>
        <taxon>Roseibium</taxon>
    </lineage>
</organism>
<reference evidence="1" key="2">
    <citation type="submission" date="2020-09" db="EMBL/GenBank/DDBJ databases">
        <authorList>
            <person name="Sun Q."/>
            <person name="Zhou Y."/>
        </authorList>
    </citation>
    <scope>NUCLEOTIDE SEQUENCE</scope>
    <source>
        <strain evidence="1">CGMCC 1.12426</strain>
    </source>
</reference>
<name>A0A916THV4_9HYPH</name>
<reference evidence="1" key="1">
    <citation type="journal article" date="2014" name="Int. J. Syst. Evol. Microbiol.">
        <title>Complete genome sequence of Corynebacterium casei LMG S-19264T (=DSM 44701T), isolated from a smear-ripened cheese.</title>
        <authorList>
            <consortium name="US DOE Joint Genome Institute (JGI-PGF)"/>
            <person name="Walter F."/>
            <person name="Albersmeier A."/>
            <person name="Kalinowski J."/>
            <person name="Ruckert C."/>
        </authorList>
    </citation>
    <scope>NUCLEOTIDE SEQUENCE</scope>
    <source>
        <strain evidence="1">CGMCC 1.12426</strain>
    </source>
</reference>
<evidence type="ECO:0000313" key="1">
    <source>
        <dbReference type="EMBL" id="GGB45692.1"/>
    </source>
</evidence>
<dbReference type="AlphaFoldDB" id="A0A916THV4"/>
<keyword evidence="2" id="KW-1185">Reference proteome</keyword>
<dbReference type="Gene3D" id="3.40.50.11190">
    <property type="match status" value="1"/>
</dbReference>
<evidence type="ECO:0008006" key="3">
    <source>
        <dbReference type="Google" id="ProtNLM"/>
    </source>
</evidence>
<protein>
    <recommendedName>
        <fullName evidence="3">UDP-2,4-diacetamido-2,4, 6-trideoxy-beta-L-altropyranose hydrolase</fullName>
    </recommendedName>
</protein>